<comment type="similarity">
    <text evidence="2 14 15">Belongs to the TonB-dependent receptor family.</text>
</comment>
<protein>
    <submittedName>
        <fullName evidence="17">TonB-dependent siderophore receptor</fullName>
    </submittedName>
</protein>
<evidence type="ECO:0000256" key="13">
    <source>
        <dbReference type="ARBA" id="ARBA00023237"/>
    </source>
</evidence>
<dbReference type="Proteomes" id="UP000249082">
    <property type="component" value="Unassembled WGS sequence"/>
</dbReference>
<keyword evidence="13 14" id="KW-0998">Cell outer membrane</keyword>
<dbReference type="FunFam" id="2.40.170.20:FF:000005">
    <property type="entry name" value="TonB-dependent siderophore receptor"/>
    <property type="match status" value="1"/>
</dbReference>
<organism evidence="17 18">
    <name type="scientific">Novosphingobium pentaromativorans</name>
    <dbReference type="NCBI Taxonomy" id="205844"/>
    <lineage>
        <taxon>Bacteria</taxon>
        <taxon>Pseudomonadati</taxon>
        <taxon>Pseudomonadota</taxon>
        <taxon>Alphaproteobacteria</taxon>
        <taxon>Sphingomonadales</taxon>
        <taxon>Sphingomonadaceae</taxon>
        <taxon>Novosphingobium</taxon>
    </lineage>
</organism>
<evidence type="ECO:0000256" key="8">
    <source>
        <dbReference type="ARBA" id="ARBA00023004"/>
    </source>
</evidence>
<dbReference type="InterPro" id="IPR010105">
    <property type="entry name" value="TonB_sidphr_rcpt"/>
</dbReference>
<dbReference type="GO" id="GO:0009279">
    <property type="term" value="C:cell outer membrane"/>
    <property type="evidence" value="ECO:0007669"/>
    <property type="project" value="UniProtKB-SubCell"/>
</dbReference>
<dbReference type="FunFam" id="2.170.130.10:FF:000001">
    <property type="entry name" value="Catecholate siderophore TonB-dependent receptor"/>
    <property type="match status" value="1"/>
</dbReference>
<keyword evidence="8" id="KW-0408">Iron</keyword>
<dbReference type="GO" id="GO:0015344">
    <property type="term" value="F:siderophore uptake transmembrane transporter activity"/>
    <property type="evidence" value="ECO:0007669"/>
    <property type="project" value="TreeGrafter"/>
</dbReference>
<dbReference type="GO" id="GO:0015891">
    <property type="term" value="P:siderophore transport"/>
    <property type="evidence" value="ECO:0007669"/>
    <property type="project" value="InterPro"/>
</dbReference>
<dbReference type="InterPro" id="IPR012910">
    <property type="entry name" value="Plug_dom"/>
</dbReference>
<name>A0A2W5NIV4_9SPHN</name>
<dbReference type="Gene3D" id="3.55.50.30">
    <property type="match status" value="1"/>
</dbReference>
<dbReference type="Gene3D" id="2.40.170.20">
    <property type="entry name" value="TonB-dependent receptor, beta-barrel domain"/>
    <property type="match status" value="1"/>
</dbReference>
<evidence type="ECO:0000256" key="7">
    <source>
        <dbReference type="ARBA" id="ARBA00022729"/>
    </source>
</evidence>
<keyword evidence="3 14" id="KW-0813">Transport</keyword>
<keyword evidence="11 14" id="KW-0472">Membrane</keyword>
<evidence type="ECO:0000256" key="11">
    <source>
        <dbReference type="ARBA" id="ARBA00023136"/>
    </source>
</evidence>
<dbReference type="InterPro" id="IPR039426">
    <property type="entry name" value="TonB-dep_rcpt-like"/>
</dbReference>
<keyword evidence="5" id="KW-0410">Iron transport</keyword>
<evidence type="ECO:0000256" key="1">
    <source>
        <dbReference type="ARBA" id="ARBA00004571"/>
    </source>
</evidence>
<dbReference type="Pfam" id="PF07660">
    <property type="entry name" value="STN"/>
    <property type="match status" value="1"/>
</dbReference>
<dbReference type="InterPro" id="IPR000531">
    <property type="entry name" value="Beta-barrel_TonB"/>
</dbReference>
<evidence type="ECO:0000256" key="4">
    <source>
        <dbReference type="ARBA" id="ARBA00022452"/>
    </source>
</evidence>
<evidence type="ECO:0000256" key="14">
    <source>
        <dbReference type="PROSITE-ProRule" id="PRU01360"/>
    </source>
</evidence>
<keyword evidence="6 14" id="KW-0812">Transmembrane</keyword>
<dbReference type="EMBL" id="QFPX01000015">
    <property type="protein sequence ID" value="PZQ53431.1"/>
    <property type="molecule type" value="Genomic_DNA"/>
</dbReference>
<gene>
    <name evidence="17" type="ORF">DI555_16600</name>
</gene>
<evidence type="ECO:0000256" key="12">
    <source>
        <dbReference type="ARBA" id="ARBA00023170"/>
    </source>
</evidence>
<evidence type="ECO:0000256" key="10">
    <source>
        <dbReference type="ARBA" id="ARBA00023077"/>
    </source>
</evidence>
<proteinExistence type="inferred from homology"/>
<keyword evidence="9" id="KW-0406">Ion transport</keyword>
<dbReference type="NCBIfam" id="TIGR01783">
    <property type="entry name" value="TonB-siderophor"/>
    <property type="match status" value="1"/>
</dbReference>
<keyword evidence="10 15" id="KW-0798">TonB box</keyword>
<dbReference type="PROSITE" id="PS52016">
    <property type="entry name" value="TONB_DEPENDENT_REC_3"/>
    <property type="match status" value="1"/>
</dbReference>
<dbReference type="Pfam" id="PF00593">
    <property type="entry name" value="TonB_dep_Rec_b-barrel"/>
    <property type="match status" value="1"/>
</dbReference>
<reference evidence="17 18" key="1">
    <citation type="submission" date="2017-08" db="EMBL/GenBank/DDBJ databases">
        <title>Infants hospitalized years apart are colonized by the same room-sourced microbial strains.</title>
        <authorList>
            <person name="Brooks B."/>
            <person name="Olm M.R."/>
            <person name="Firek B.A."/>
            <person name="Baker R."/>
            <person name="Thomas B.C."/>
            <person name="Morowitz M.J."/>
            <person name="Banfield J.F."/>
        </authorList>
    </citation>
    <scope>NUCLEOTIDE SEQUENCE [LARGE SCALE GENOMIC DNA]</scope>
    <source>
        <strain evidence="17">S2_005_002_R2_33</strain>
    </source>
</reference>
<dbReference type="CDD" id="cd01347">
    <property type="entry name" value="ligand_gated_channel"/>
    <property type="match status" value="1"/>
</dbReference>
<feature type="domain" description="Secretin/TonB short N-terminal" evidence="16">
    <location>
        <begin position="81"/>
        <end position="132"/>
    </location>
</feature>
<evidence type="ECO:0000313" key="18">
    <source>
        <dbReference type="Proteomes" id="UP000249082"/>
    </source>
</evidence>
<evidence type="ECO:0000256" key="6">
    <source>
        <dbReference type="ARBA" id="ARBA00022692"/>
    </source>
</evidence>
<keyword evidence="12 17" id="KW-0675">Receptor</keyword>
<dbReference type="SUPFAM" id="SSF56935">
    <property type="entry name" value="Porins"/>
    <property type="match status" value="1"/>
</dbReference>
<dbReference type="InterPro" id="IPR036942">
    <property type="entry name" value="Beta-barrel_TonB_sf"/>
</dbReference>
<evidence type="ECO:0000259" key="16">
    <source>
        <dbReference type="SMART" id="SM00965"/>
    </source>
</evidence>
<keyword evidence="4 14" id="KW-1134">Transmembrane beta strand</keyword>
<dbReference type="PANTHER" id="PTHR32552:SF68">
    <property type="entry name" value="FERRICHROME OUTER MEMBRANE TRANSPORTER_PHAGE RECEPTOR"/>
    <property type="match status" value="1"/>
</dbReference>
<dbReference type="AlphaFoldDB" id="A0A2W5NIV4"/>
<evidence type="ECO:0000313" key="17">
    <source>
        <dbReference type="EMBL" id="PZQ53431.1"/>
    </source>
</evidence>
<evidence type="ECO:0000256" key="15">
    <source>
        <dbReference type="RuleBase" id="RU003357"/>
    </source>
</evidence>
<sequence>MNDIASALQYQPFRAVTAFSTGDYMNSVSTRLVMGLLASAALPLAVLPSMATAQEAGTRTYDIPAQPLENALVAWMRQSGVQVGYEPGDVAGRTSAAISGSKSSGEALAGLLAGTGLGYRTTGAGSVRLTPAPQGTGAGGTVLGPVRVQGAGAAAARGGVIETATGPVPGYRATLSATATRTDTAIRDVPQSIQIVPRTVIEDQSAVRLTDVIQNVSSVQLNGTAGNRAETYSIRGFVSARYAINGFPLTSGMDRPEAFFDLANVERVEVLKGPASVMVGLSEPGGIINIVTRAPSREFHFDGSFQGGSFDFYRGEMSVTGPLNASGTLTARATGAIQTNDGFRDGARPSERAFGAAALRWQPDSLTQVDLTADYVDQKVPFDRGLIADEDGNYVHNARTYYGERWSTTGAEKLVLGLAAQRQVNPWLMLRFTGRYTDALVTDHNAVDLQGLSDGMVRRRITNRTEDSQDLTMRFEALADAFTGPLEHRIMAGVEHNRGEFAFWSARANIAPIDMVAPVHGVTPVPVATVNNVYDFEARNWGFYLQDQIALGEHWKALAGLRYDRAKSHTWDHLAGDETPTKDDALTFRTGLVYQPSTSVSLYASYTQSFQPQQGQLVDGTPLDPEEGEQFEAGVKLDLLDRLSITAAAFQIKKRNVATEDLDNPDFSILTGEQRVRGLEIDVTGEILPGWNVIANASHLDAEITRDNTYAVGNRLNGVPRFSGRFWTSYGFSAGALSGLTLGGGIRVVGKREVDLENRFTIAGYETFDASIRYAFNQHWEVSVNAENLTDRFFVEAVQGDNNLYPGTPRRVMGTLRARY</sequence>
<accession>A0A2W5NIV4</accession>
<dbReference type="InterPro" id="IPR011662">
    <property type="entry name" value="Secretin/TonB_short_N"/>
</dbReference>
<comment type="caution">
    <text evidence="17">The sequence shown here is derived from an EMBL/GenBank/DDBJ whole genome shotgun (WGS) entry which is preliminary data.</text>
</comment>
<comment type="subcellular location">
    <subcellularLocation>
        <location evidence="1 14">Cell outer membrane</location>
        <topology evidence="1 14">Multi-pass membrane protein</topology>
    </subcellularLocation>
</comment>
<dbReference type="Gene3D" id="2.170.130.10">
    <property type="entry name" value="TonB-dependent receptor, plug domain"/>
    <property type="match status" value="1"/>
</dbReference>
<dbReference type="Pfam" id="PF07715">
    <property type="entry name" value="Plug"/>
    <property type="match status" value="1"/>
</dbReference>
<evidence type="ECO:0000256" key="3">
    <source>
        <dbReference type="ARBA" id="ARBA00022448"/>
    </source>
</evidence>
<dbReference type="InterPro" id="IPR037066">
    <property type="entry name" value="Plug_dom_sf"/>
</dbReference>
<evidence type="ECO:0000256" key="9">
    <source>
        <dbReference type="ARBA" id="ARBA00023065"/>
    </source>
</evidence>
<keyword evidence="7" id="KW-0732">Signal</keyword>
<evidence type="ECO:0000256" key="5">
    <source>
        <dbReference type="ARBA" id="ARBA00022496"/>
    </source>
</evidence>
<evidence type="ECO:0000256" key="2">
    <source>
        <dbReference type="ARBA" id="ARBA00009810"/>
    </source>
</evidence>
<dbReference type="GO" id="GO:0038023">
    <property type="term" value="F:signaling receptor activity"/>
    <property type="evidence" value="ECO:0007669"/>
    <property type="project" value="InterPro"/>
</dbReference>
<dbReference type="PANTHER" id="PTHR32552">
    <property type="entry name" value="FERRICHROME IRON RECEPTOR-RELATED"/>
    <property type="match status" value="1"/>
</dbReference>
<dbReference type="SMART" id="SM00965">
    <property type="entry name" value="STN"/>
    <property type="match status" value="1"/>
</dbReference>